<dbReference type="Proteomes" id="UP000829542">
    <property type="component" value="Chromosome"/>
</dbReference>
<dbReference type="InterPro" id="IPR000801">
    <property type="entry name" value="Esterase-like"/>
</dbReference>
<evidence type="ECO:0000256" key="2">
    <source>
        <dbReference type="ARBA" id="ARBA00022801"/>
    </source>
</evidence>
<accession>A0ABY3WYC9</accession>
<dbReference type="InterPro" id="IPR052558">
    <property type="entry name" value="Siderophore_Hydrolase_D"/>
</dbReference>
<gene>
    <name evidence="3" type="ORF">MMG00_10460</name>
</gene>
<name>A0ABY3WYC9_9GAMM</name>
<keyword evidence="2 3" id="KW-0378">Hydrolase</keyword>
<evidence type="ECO:0000256" key="1">
    <source>
        <dbReference type="ARBA" id="ARBA00005622"/>
    </source>
</evidence>
<dbReference type="PANTHER" id="PTHR40841">
    <property type="entry name" value="SIDEROPHORE TRIACETYLFUSARININE C ESTERASE"/>
    <property type="match status" value="1"/>
</dbReference>
<dbReference type="EMBL" id="CP093379">
    <property type="protein sequence ID" value="UNM95634.1"/>
    <property type="molecule type" value="Genomic_DNA"/>
</dbReference>
<proteinExistence type="inferred from homology"/>
<dbReference type="Gene3D" id="3.40.50.1820">
    <property type="entry name" value="alpha/beta hydrolase"/>
    <property type="match status" value="1"/>
</dbReference>
<organism evidence="3 4">
    <name type="scientific">Ignatzschineria rhizosphaerae</name>
    <dbReference type="NCBI Taxonomy" id="2923279"/>
    <lineage>
        <taxon>Bacteria</taxon>
        <taxon>Pseudomonadati</taxon>
        <taxon>Pseudomonadota</taxon>
        <taxon>Gammaproteobacteria</taxon>
        <taxon>Cardiobacteriales</taxon>
        <taxon>Ignatzschineriaceae</taxon>
        <taxon>Ignatzschineria</taxon>
    </lineage>
</organism>
<reference evidence="3 4" key="1">
    <citation type="submission" date="2022-03" db="EMBL/GenBank/DDBJ databases">
        <title>Ignatzschineria rhizosphaerae HR5S32.</title>
        <authorList>
            <person name="Sun J.Q."/>
            <person name="Feng J.Y."/>
        </authorList>
    </citation>
    <scope>NUCLEOTIDE SEQUENCE [LARGE SCALE GENOMIC DNA]</scope>
    <source>
        <strain evidence="3 4">HR5S32</strain>
    </source>
</reference>
<sequence>MHSNVLDEDRIIQVALPASYDEFSTQTYPVLYLLDGESNFYYLTGMINKLSRAPYPAIPEMIVVGIVNTDRTRDLTPSVVLPEAGEDVTKERAGSKNGGNPEFFQFLETEVMPEIEKNYRTSDYTVFVGHSFGGITALNHLINGQKKMKAYIVHDPSIWWDSGEMLKRYQALKGSEIAPTKLFVTQAGEAVKDGQLDHYNNVQGFNAYMETAPIKGLDYAFIGYEGEDHGSVPMKGNLDGLRYVFDGMRLNIKAIPDNPDLIKEQYAVLSDSLGVKMEPSEPYLAAVISYMKRIERPDLVSHLEAYAKSLYPNGNIAQGSN</sequence>
<comment type="similarity">
    <text evidence="1">Belongs to the esterase D family.</text>
</comment>
<evidence type="ECO:0000313" key="4">
    <source>
        <dbReference type="Proteomes" id="UP000829542"/>
    </source>
</evidence>
<dbReference type="GO" id="GO:0016787">
    <property type="term" value="F:hydrolase activity"/>
    <property type="evidence" value="ECO:0007669"/>
    <property type="project" value="UniProtKB-KW"/>
</dbReference>
<dbReference type="SUPFAM" id="SSF53474">
    <property type="entry name" value="alpha/beta-Hydrolases"/>
    <property type="match status" value="1"/>
</dbReference>
<keyword evidence="4" id="KW-1185">Reference proteome</keyword>
<protein>
    <submittedName>
        <fullName evidence="3">Alpha/beta hydrolase-fold protein</fullName>
    </submittedName>
</protein>
<evidence type="ECO:0000313" key="3">
    <source>
        <dbReference type="EMBL" id="UNM95634.1"/>
    </source>
</evidence>
<dbReference type="RefSeq" id="WP_242148075.1">
    <property type="nucleotide sequence ID" value="NZ_CP093379.1"/>
</dbReference>
<dbReference type="PANTHER" id="PTHR40841:SF2">
    <property type="entry name" value="SIDEROPHORE-DEGRADING ESTERASE (EUROFUNG)"/>
    <property type="match status" value="1"/>
</dbReference>
<dbReference type="Pfam" id="PF00756">
    <property type="entry name" value="Esterase"/>
    <property type="match status" value="1"/>
</dbReference>
<dbReference type="InterPro" id="IPR029058">
    <property type="entry name" value="AB_hydrolase_fold"/>
</dbReference>